<reference evidence="3" key="1">
    <citation type="submission" date="2021-04" db="EMBL/GenBank/DDBJ databases">
        <title>Pseudonocardia sp. nov., isolated from sandy soil of mangrove forest.</title>
        <authorList>
            <person name="Zan Z."/>
            <person name="Huang R."/>
            <person name="Liu W."/>
        </authorList>
    </citation>
    <scope>NUCLEOTIDE SEQUENCE</scope>
    <source>
        <strain evidence="3">S2-4</strain>
    </source>
</reference>
<dbReference type="Pfam" id="PF07995">
    <property type="entry name" value="GSDH"/>
    <property type="match status" value="1"/>
</dbReference>
<dbReference type="PANTHER" id="PTHR19328">
    <property type="entry name" value="HEDGEHOG-INTERACTING PROTEIN"/>
    <property type="match status" value="1"/>
</dbReference>
<dbReference type="Gene3D" id="2.120.10.30">
    <property type="entry name" value="TolB, C-terminal domain"/>
    <property type="match status" value="1"/>
</dbReference>
<evidence type="ECO:0000313" key="3">
    <source>
        <dbReference type="EMBL" id="MCO1659981.1"/>
    </source>
</evidence>
<name>A0ABT1AAK7_9PSEU</name>
<evidence type="ECO:0000259" key="2">
    <source>
        <dbReference type="Pfam" id="PF07995"/>
    </source>
</evidence>
<protein>
    <submittedName>
        <fullName evidence="3">PQQ-dependent sugar dehydrogenase</fullName>
    </submittedName>
</protein>
<dbReference type="InterPro" id="IPR012938">
    <property type="entry name" value="Glc/Sorbosone_DH"/>
</dbReference>
<dbReference type="Proteomes" id="UP001165283">
    <property type="component" value="Unassembled WGS sequence"/>
</dbReference>
<feature type="compositionally biased region" description="Basic and acidic residues" evidence="1">
    <location>
        <begin position="8"/>
        <end position="19"/>
    </location>
</feature>
<dbReference type="InterPro" id="IPR011042">
    <property type="entry name" value="6-blade_b-propeller_TolB-like"/>
</dbReference>
<keyword evidence="4" id="KW-1185">Reference proteome</keyword>
<proteinExistence type="predicted"/>
<organism evidence="3 4">
    <name type="scientific">Pseudonocardia humida</name>
    <dbReference type="NCBI Taxonomy" id="2800819"/>
    <lineage>
        <taxon>Bacteria</taxon>
        <taxon>Bacillati</taxon>
        <taxon>Actinomycetota</taxon>
        <taxon>Actinomycetes</taxon>
        <taxon>Pseudonocardiales</taxon>
        <taxon>Pseudonocardiaceae</taxon>
        <taxon>Pseudonocardia</taxon>
    </lineage>
</organism>
<gene>
    <name evidence="3" type="ORF">KDL28_33480</name>
</gene>
<feature type="domain" description="Glucose/Sorbosone dehydrogenase" evidence="2">
    <location>
        <begin position="88"/>
        <end position="424"/>
    </location>
</feature>
<dbReference type="InterPro" id="IPR011041">
    <property type="entry name" value="Quinoprot_gluc/sorb_DH_b-prop"/>
</dbReference>
<accession>A0ABT1AAK7</accession>
<dbReference type="PANTHER" id="PTHR19328:SF13">
    <property type="entry name" value="HIPL1 PROTEIN"/>
    <property type="match status" value="1"/>
</dbReference>
<evidence type="ECO:0000256" key="1">
    <source>
        <dbReference type="SAM" id="MobiDB-lite"/>
    </source>
</evidence>
<feature type="region of interest" description="Disordered" evidence="1">
    <location>
        <begin position="1"/>
        <end position="24"/>
    </location>
</feature>
<dbReference type="EMBL" id="JAGSOV010000074">
    <property type="protein sequence ID" value="MCO1659981.1"/>
    <property type="molecule type" value="Genomic_DNA"/>
</dbReference>
<evidence type="ECO:0000313" key="4">
    <source>
        <dbReference type="Proteomes" id="UP001165283"/>
    </source>
</evidence>
<dbReference type="SUPFAM" id="SSF50952">
    <property type="entry name" value="Soluble quinoprotein glucose dehydrogenase"/>
    <property type="match status" value="1"/>
</dbReference>
<sequence>MPRHRARRGDGSPDRDRATRAGSWRRAGRRTIVALVVTAAVTAVGCSAAPAAAPPRAPVTTTTAAATPVAAPRTGVPDLQVEVLADGLDHVWDMGFLPDGRVLFTERDGGVSLLSSTEPGATVTPVDADFSDVLVNGEGGLMGLVVHADFDRTRRFSTCQTNQVEDTATDIRLVTWELSTDATSATRVANPLLGGLPINPSGRHSGCRTTLAPDGTVYIGTGDTARGAIPQDLNSLGGKVLHIDIETGGPAPDNPFVDDPNPARRLIYTYGHRNVQGVTVQPTTGDVFSAEHGPDTDDEVNRLEPGANYGWDPSQGGTVGGYDEDVPMTDLERFPDAVAAIWSSGSPVEAISGAGFISGPQWGDLDGALAVGALRGQKLLLMRLAADGSVAEVLTPAPLDGEFGRLRGVRLAPDGSLLVSTSNGRDDKILRVTPV</sequence>
<comment type="caution">
    <text evidence="3">The sequence shown here is derived from an EMBL/GenBank/DDBJ whole genome shotgun (WGS) entry which is preliminary data.</text>
</comment>